<dbReference type="Pfam" id="PF00536">
    <property type="entry name" value="SAM_1"/>
    <property type="match status" value="1"/>
</dbReference>
<evidence type="ECO:0000313" key="3">
    <source>
        <dbReference type="Proteomes" id="UP000604046"/>
    </source>
</evidence>
<protein>
    <recommendedName>
        <fullName evidence="1">SAM domain-containing protein</fullName>
    </recommendedName>
</protein>
<dbReference type="EMBL" id="CAJNDS010000258">
    <property type="protein sequence ID" value="CAE7034832.1"/>
    <property type="molecule type" value="Genomic_DNA"/>
</dbReference>
<organism evidence="2 3">
    <name type="scientific">Symbiodinium natans</name>
    <dbReference type="NCBI Taxonomy" id="878477"/>
    <lineage>
        <taxon>Eukaryota</taxon>
        <taxon>Sar</taxon>
        <taxon>Alveolata</taxon>
        <taxon>Dinophyceae</taxon>
        <taxon>Suessiales</taxon>
        <taxon>Symbiodiniaceae</taxon>
        <taxon>Symbiodinium</taxon>
    </lineage>
</organism>
<reference evidence="2" key="1">
    <citation type="submission" date="2021-02" db="EMBL/GenBank/DDBJ databases">
        <authorList>
            <person name="Dougan E. K."/>
            <person name="Rhodes N."/>
            <person name="Thang M."/>
            <person name="Chan C."/>
        </authorList>
    </citation>
    <scope>NUCLEOTIDE SEQUENCE</scope>
</reference>
<dbReference type="InterPro" id="IPR013761">
    <property type="entry name" value="SAM/pointed_sf"/>
</dbReference>
<dbReference type="SMART" id="SM00454">
    <property type="entry name" value="SAM"/>
    <property type="match status" value="1"/>
</dbReference>
<proteinExistence type="predicted"/>
<evidence type="ECO:0000259" key="1">
    <source>
        <dbReference type="PROSITE" id="PS50105"/>
    </source>
</evidence>
<dbReference type="Proteomes" id="UP000604046">
    <property type="component" value="Unassembled WGS sequence"/>
</dbReference>
<keyword evidence="3" id="KW-1185">Reference proteome</keyword>
<gene>
    <name evidence="2" type="ORF">SNAT2548_LOCUS4192</name>
</gene>
<dbReference type="OrthoDB" id="73680at2759"/>
<evidence type="ECO:0000313" key="2">
    <source>
        <dbReference type="EMBL" id="CAE7034832.1"/>
    </source>
</evidence>
<dbReference type="Gene3D" id="1.10.150.50">
    <property type="entry name" value="Transcription Factor, Ets-1"/>
    <property type="match status" value="1"/>
</dbReference>
<accession>A0A812IDQ4</accession>
<dbReference type="AlphaFoldDB" id="A0A812IDQ4"/>
<sequence length="339" mass="37718">MVSFSSLRLTPEGRLQPVTFTYSGDALHEKLFDAHASGAQAHDTPLHAVRCGLRNAKFCLHYSAQLAPRLGQLPTKLFFPDSKVDRPVAECPGYKCVFVFRPDLADQLIVLSLHLSLEKDARDYLRTQPNRVACQLVSDQQRRDRVKFIFGSVIVIRRQLMGQRADLSMEEFQKLTKDVKDFRVMFEAEPKPARDLSVLRTMPAPWAPETSLPVKRTAKAAAAWTAPPSKLDDDCLSTAAVSVASELEAVSVIQSPSPASQTKPPADWSTEEVAAWLWTLDNGAGKWDRYVDLFRENQINGTALRTLTGEELRDELGVTAFGPRKVILAEIQKLFAAGL</sequence>
<dbReference type="InterPro" id="IPR001660">
    <property type="entry name" value="SAM"/>
</dbReference>
<dbReference type="SUPFAM" id="SSF47769">
    <property type="entry name" value="SAM/Pointed domain"/>
    <property type="match status" value="1"/>
</dbReference>
<comment type="caution">
    <text evidence="2">The sequence shown here is derived from an EMBL/GenBank/DDBJ whole genome shotgun (WGS) entry which is preliminary data.</text>
</comment>
<dbReference type="PROSITE" id="PS50105">
    <property type="entry name" value="SAM_DOMAIN"/>
    <property type="match status" value="1"/>
</dbReference>
<feature type="domain" description="SAM" evidence="1">
    <location>
        <begin position="268"/>
        <end position="337"/>
    </location>
</feature>
<name>A0A812IDQ4_9DINO</name>